<feature type="transmembrane region" description="Helical" evidence="1">
    <location>
        <begin position="142"/>
        <end position="161"/>
    </location>
</feature>
<keyword evidence="3" id="KW-1185">Reference proteome</keyword>
<keyword evidence="1" id="KW-0472">Membrane</keyword>
<feature type="transmembrane region" description="Helical" evidence="1">
    <location>
        <begin position="37"/>
        <end position="54"/>
    </location>
</feature>
<reference evidence="3" key="1">
    <citation type="journal article" date="2019" name="Int. J. Syst. Evol. Microbiol.">
        <title>The Global Catalogue of Microorganisms (GCM) 10K type strain sequencing project: providing services to taxonomists for standard genome sequencing and annotation.</title>
        <authorList>
            <consortium name="The Broad Institute Genomics Platform"/>
            <consortium name="The Broad Institute Genome Sequencing Center for Infectious Disease"/>
            <person name="Wu L."/>
            <person name="Ma J."/>
        </authorList>
    </citation>
    <scope>NUCLEOTIDE SEQUENCE [LARGE SCALE GENOMIC DNA]</scope>
    <source>
        <strain evidence="3">CGMCC 4.1782</strain>
    </source>
</reference>
<dbReference type="EMBL" id="JBHUIM010000001">
    <property type="protein sequence ID" value="MFD2244906.1"/>
    <property type="molecule type" value="Genomic_DNA"/>
</dbReference>
<feature type="transmembrane region" description="Helical" evidence="1">
    <location>
        <begin position="387"/>
        <end position="408"/>
    </location>
</feature>
<comment type="caution">
    <text evidence="2">The sequence shown here is derived from an EMBL/GenBank/DDBJ whole genome shotgun (WGS) entry which is preliminary data.</text>
</comment>
<proteinExistence type="predicted"/>
<dbReference type="RefSeq" id="WP_250429720.1">
    <property type="nucleotide sequence ID" value="NZ_JALPRR010000002.1"/>
</dbReference>
<dbReference type="Proteomes" id="UP001597374">
    <property type="component" value="Unassembled WGS sequence"/>
</dbReference>
<feature type="transmembrane region" description="Helical" evidence="1">
    <location>
        <begin position="193"/>
        <end position="213"/>
    </location>
</feature>
<accession>A0ABW5CR85</accession>
<sequence length="461" mass="52785">MNQSYKINYFGLPYWSIPILSFILFAILLAVYTDLQYYNVFATGLSIAILLSLLGELNNDIAIRGIISFIYSLQLLLGPALSYTYLDTIDYYHLPIPEENYFTYAIPGIIALVLGLYLPVYKGRKDTPQLLSSLEIYLKHKENAALILIVIGFITSFLRSLAPGGLAFFFFLLSNLKFIGVFYLFYSDSKKKLILSFIVFGMLALDAIAGAMFHDLILWITFAILLITVKKKYSFFIKSIVTVLGLFLLFLVQSVKGEYRNALWYGEVPIENKTNYFQSLIEKRLEDPDLLFSELSINGFIYRINQGWIVGHILYYTPEVEPYAEGETIFKGISASLLPRFLNPEKYVAGGTEYFERFSGLTLTEGTSMNISPLGEFYANFGKYGGILFMFLFGLLFNFGIVAIYYFAKTYPSLILWIPLIFLQVVKAETDFTTVFNHLVKAAFITWLLYWSFQKFFGIRL</sequence>
<name>A0ABW5CR85_9BACT</name>
<evidence type="ECO:0008006" key="4">
    <source>
        <dbReference type="Google" id="ProtNLM"/>
    </source>
</evidence>
<gene>
    <name evidence="2" type="ORF">ACFSKP_01495</name>
</gene>
<evidence type="ECO:0000313" key="3">
    <source>
        <dbReference type="Proteomes" id="UP001597374"/>
    </source>
</evidence>
<feature type="transmembrane region" description="Helical" evidence="1">
    <location>
        <begin position="12"/>
        <end position="31"/>
    </location>
</feature>
<feature type="transmembrane region" description="Helical" evidence="1">
    <location>
        <begin position="101"/>
        <end position="121"/>
    </location>
</feature>
<keyword evidence="1" id="KW-1133">Transmembrane helix</keyword>
<feature type="transmembrane region" description="Helical" evidence="1">
    <location>
        <begin position="61"/>
        <end position="81"/>
    </location>
</feature>
<protein>
    <recommendedName>
        <fullName evidence="4">Oligosaccharide repeat unit polymerase</fullName>
    </recommendedName>
</protein>
<evidence type="ECO:0000313" key="2">
    <source>
        <dbReference type="EMBL" id="MFD2244906.1"/>
    </source>
</evidence>
<keyword evidence="1" id="KW-0812">Transmembrane</keyword>
<feature type="transmembrane region" description="Helical" evidence="1">
    <location>
        <begin position="435"/>
        <end position="453"/>
    </location>
</feature>
<feature type="transmembrane region" description="Helical" evidence="1">
    <location>
        <begin position="167"/>
        <end position="186"/>
    </location>
</feature>
<evidence type="ECO:0000256" key="1">
    <source>
        <dbReference type="SAM" id="Phobius"/>
    </source>
</evidence>
<feature type="transmembrane region" description="Helical" evidence="1">
    <location>
        <begin position="233"/>
        <end position="252"/>
    </location>
</feature>
<organism evidence="2 3">
    <name type="scientific">Pontibacter ruber</name>
    <dbReference type="NCBI Taxonomy" id="1343895"/>
    <lineage>
        <taxon>Bacteria</taxon>
        <taxon>Pseudomonadati</taxon>
        <taxon>Bacteroidota</taxon>
        <taxon>Cytophagia</taxon>
        <taxon>Cytophagales</taxon>
        <taxon>Hymenobacteraceae</taxon>
        <taxon>Pontibacter</taxon>
    </lineage>
</organism>